<dbReference type="InterPro" id="IPR003439">
    <property type="entry name" value="ABC_transporter-like_ATP-bd"/>
</dbReference>
<dbReference type="Pfam" id="PF00664">
    <property type="entry name" value="ABC_membrane"/>
    <property type="match status" value="1"/>
</dbReference>
<evidence type="ECO:0000256" key="3">
    <source>
        <dbReference type="ARBA" id="ARBA00022475"/>
    </source>
</evidence>
<sequence>MRGRGSSSDSPDTPTIPRTSSDWETLGRLVPYLMRYKWRVLAALLFVLAAKLANVGVPILLKHLVDALSIKPGDPAAILVVPVGLLLAYGLLRLSTSLFTELRELVFAKATQGAARSIALTTFEHLHGLSLRFHLERQTGGMTRDIERGVKGVESLISYSLYSIFPTFVEVALVLGILAVKFDAWFFWITVTALVLYITFTVSMTEWRTRFRREANMADSSAHTKAIDSLLNYETVKYFNNEGFEASRYDESLEKLRSARLKSQRSLSLLNSGQQVIIAVALVSMLWRATQGVVDGRLSLGDLVMINAFMIQLYIPLNFLGAIYREIKQSLTDLDRMFTLMDREREVADKPGAPALVVEGSPTVRFENVQFAYEAERPILHGVSFEIPAGKTVAVVGPSGSGKSTLARLLFRFYDVQGGRVTIAGQDIRDVTQASVRQAIGIVPQDTVLFNDTIAYNIAYGRAGATQAEVETAARAARIHDFIVSTPKGYETMVGERGLKLSGGEKQRVAIARTLLKNPPILIFDEATSALDSANERAIQSELRSAAQNKTALVIAHRLSTVVDAHEIIVMEAGHILERGTHAQLLSSGGRYAHMWALQRDAQEQQRGGATESGMNDSGEVAALSV</sequence>
<dbReference type="CDD" id="cd03253">
    <property type="entry name" value="ABCC_ATM1_transporter"/>
    <property type="match status" value="1"/>
</dbReference>
<dbReference type="InterPro" id="IPR036640">
    <property type="entry name" value="ABC1_TM_sf"/>
</dbReference>
<keyword evidence="8 10" id="KW-0472">Membrane</keyword>
<dbReference type="GO" id="GO:0140359">
    <property type="term" value="F:ABC-type transporter activity"/>
    <property type="evidence" value="ECO:0007669"/>
    <property type="project" value="InterPro"/>
</dbReference>
<feature type="transmembrane region" description="Helical" evidence="10">
    <location>
        <begin position="156"/>
        <end position="179"/>
    </location>
</feature>
<dbReference type="InterPro" id="IPR017871">
    <property type="entry name" value="ABC_transporter-like_CS"/>
</dbReference>
<dbReference type="FunFam" id="3.40.50.300:FF:000186">
    <property type="entry name" value="ATP-binding cassette sub-family B member 7, mitochondrial"/>
    <property type="match status" value="1"/>
</dbReference>
<dbReference type="GO" id="GO:0005886">
    <property type="term" value="C:plasma membrane"/>
    <property type="evidence" value="ECO:0007669"/>
    <property type="project" value="UniProtKB-SubCell"/>
</dbReference>
<evidence type="ECO:0000259" key="11">
    <source>
        <dbReference type="PROSITE" id="PS50893"/>
    </source>
</evidence>
<keyword evidence="14" id="KW-1185">Reference proteome</keyword>
<dbReference type="EMBL" id="CP060783">
    <property type="protein sequence ID" value="QNP49941.1"/>
    <property type="molecule type" value="Genomic_DNA"/>
</dbReference>
<feature type="compositionally biased region" description="Polar residues" evidence="9">
    <location>
        <begin position="605"/>
        <end position="616"/>
    </location>
</feature>
<dbReference type="SUPFAM" id="SSF52540">
    <property type="entry name" value="P-loop containing nucleoside triphosphate hydrolases"/>
    <property type="match status" value="1"/>
</dbReference>
<protein>
    <submittedName>
        <fullName evidence="13">ABC transporter ATP-binding protein/permease</fullName>
    </submittedName>
</protein>
<comment type="subcellular location">
    <subcellularLocation>
        <location evidence="1">Cell membrane</location>
        <topology evidence="1">Multi-pass membrane protein</topology>
    </subcellularLocation>
</comment>
<accession>A0A7H0GNS5</accession>
<dbReference type="GO" id="GO:0016887">
    <property type="term" value="F:ATP hydrolysis activity"/>
    <property type="evidence" value="ECO:0007669"/>
    <property type="project" value="InterPro"/>
</dbReference>
<dbReference type="Proteomes" id="UP000516028">
    <property type="component" value="Chromosome"/>
</dbReference>
<dbReference type="GO" id="GO:0006879">
    <property type="term" value="P:intracellular iron ion homeostasis"/>
    <property type="evidence" value="ECO:0007669"/>
    <property type="project" value="TreeGrafter"/>
</dbReference>
<feature type="domain" description="ABC transporter" evidence="11">
    <location>
        <begin position="364"/>
        <end position="598"/>
    </location>
</feature>
<evidence type="ECO:0000313" key="13">
    <source>
        <dbReference type="EMBL" id="QNP49941.1"/>
    </source>
</evidence>
<name>A0A7H0GNS5_9BURK</name>
<proteinExistence type="predicted"/>
<dbReference type="Gene3D" id="3.40.50.300">
    <property type="entry name" value="P-loop containing nucleotide triphosphate hydrolases"/>
    <property type="match status" value="1"/>
</dbReference>
<dbReference type="CDD" id="cd18582">
    <property type="entry name" value="ABC_6TM_ATM1_ABCB7"/>
    <property type="match status" value="1"/>
</dbReference>
<dbReference type="RefSeq" id="WP_187725481.1">
    <property type="nucleotide sequence ID" value="NZ_CP060783.1"/>
</dbReference>
<evidence type="ECO:0000256" key="7">
    <source>
        <dbReference type="ARBA" id="ARBA00022989"/>
    </source>
</evidence>
<evidence type="ECO:0000256" key="10">
    <source>
        <dbReference type="SAM" id="Phobius"/>
    </source>
</evidence>
<reference evidence="13 14" key="1">
    <citation type="submission" date="2020-08" db="EMBL/GenBank/DDBJ databases">
        <title>Genome sequence of Diaphorobacter aerolatus KACC 16536T.</title>
        <authorList>
            <person name="Hyun D.-W."/>
            <person name="Bae J.-W."/>
        </authorList>
    </citation>
    <scope>NUCLEOTIDE SEQUENCE [LARGE SCALE GENOMIC DNA]</scope>
    <source>
        <strain evidence="13 14">KACC 16536</strain>
    </source>
</reference>
<evidence type="ECO:0000256" key="1">
    <source>
        <dbReference type="ARBA" id="ARBA00004651"/>
    </source>
</evidence>
<evidence type="ECO:0000256" key="2">
    <source>
        <dbReference type="ARBA" id="ARBA00022448"/>
    </source>
</evidence>
<evidence type="ECO:0000313" key="14">
    <source>
        <dbReference type="Proteomes" id="UP000516028"/>
    </source>
</evidence>
<keyword evidence="3" id="KW-1003">Cell membrane</keyword>
<keyword evidence="7 10" id="KW-1133">Transmembrane helix</keyword>
<organism evidence="13 14">
    <name type="scientific">Diaphorobacter aerolatus</name>
    <dbReference type="NCBI Taxonomy" id="1288495"/>
    <lineage>
        <taxon>Bacteria</taxon>
        <taxon>Pseudomonadati</taxon>
        <taxon>Pseudomonadota</taxon>
        <taxon>Betaproteobacteria</taxon>
        <taxon>Burkholderiales</taxon>
        <taxon>Comamonadaceae</taxon>
        <taxon>Diaphorobacter</taxon>
    </lineage>
</organism>
<dbReference type="PROSITE" id="PS50893">
    <property type="entry name" value="ABC_TRANSPORTER_2"/>
    <property type="match status" value="1"/>
</dbReference>
<dbReference type="SMART" id="SM00382">
    <property type="entry name" value="AAA"/>
    <property type="match status" value="1"/>
</dbReference>
<dbReference type="InterPro" id="IPR011527">
    <property type="entry name" value="ABC1_TM_dom"/>
</dbReference>
<feature type="transmembrane region" description="Helical" evidence="10">
    <location>
        <begin position="185"/>
        <end position="204"/>
    </location>
</feature>
<dbReference type="Pfam" id="PF00005">
    <property type="entry name" value="ABC_tran"/>
    <property type="match status" value="1"/>
</dbReference>
<evidence type="ECO:0000256" key="5">
    <source>
        <dbReference type="ARBA" id="ARBA00022741"/>
    </source>
</evidence>
<keyword evidence="2" id="KW-0813">Transport</keyword>
<dbReference type="KEGG" id="daer:H9K75_08815"/>
<keyword evidence="6 13" id="KW-0067">ATP-binding</keyword>
<feature type="transmembrane region" description="Helical" evidence="10">
    <location>
        <begin position="267"/>
        <end position="287"/>
    </location>
</feature>
<dbReference type="PANTHER" id="PTHR24221:SF402">
    <property type="entry name" value="IRON-SULFUR CLUSTERS TRANSPORTER ABCB7, MITOCHONDRIAL"/>
    <property type="match status" value="1"/>
</dbReference>
<evidence type="ECO:0000256" key="8">
    <source>
        <dbReference type="ARBA" id="ARBA00023136"/>
    </source>
</evidence>
<keyword evidence="5" id="KW-0547">Nucleotide-binding</keyword>
<dbReference type="PROSITE" id="PS00211">
    <property type="entry name" value="ABC_TRANSPORTER_1"/>
    <property type="match status" value="1"/>
</dbReference>
<dbReference type="GO" id="GO:0005524">
    <property type="term" value="F:ATP binding"/>
    <property type="evidence" value="ECO:0007669"/>
    <property type="project" value="UniProtKB-KW"/>
</dbReference>
<feature type="transmembrane region" description="Helical" evidence="10">
    <location>
        <begin position="38"/>
        <end position="61"/>
    </location>
</feature>
<dbReference type="PROSITE" id="PS50929">
    <property type="entry name" value="ABC_TM1F"/>
    <property type="match status" value="1"/>
</dbReference>
<dbReference type="AlphaFoldDB" id="A0A7H0GNS5"/>
<dbReference type="InterPro" id="IPR003593">
    <property type="entry name" value="AAA+_ATPase"/>
</dbReference>
<evidence type="ECO:0000259" key="12">
    <source>
        <dbReference type="PROSITE" id="PS50929"/>
    </source>
</evidence>
<gene>
    <name evidence="13" type="ORF">H9K75_08815</name>
</gene>
<keyword evidence="4 10" id="KW-0812">Transmembrane</keyword>
<evidence type="ECO:0000256" key="4">
    <source>
        <dbReference type="ARBA" id="ARBA00022692"/>
    </source>
</evidence>
<dbReference type="Gene3D" id="1.20.1560.10">
    <property type="entry name" value="ABC transporter type 1, transmembrane domain"/>
    <property type="match status" value="1"/>
</dbReference>
<evidence type="ECO:0000256" key="9">
    <source>
        <dbReference type="SAM" id="MobiDB-lite"/>
    </source>
</evidence>
<dbReference type="PANTHER" id="PTHR24221">
    <property type="entry name" value="ATP-BINDING CASSETTE SUB-FAMILY B"/>
    <property type="match status" value="1"/>
</dbReference>
<feature type="transmembrane region" description="Helical" evidence="10">
    <location>
        <begin position="303"/>
        <end position="324"/>
    </location>
</feature>
<evidence type="ECO:0000256" key="6">
    <source>
        <dbReference type="ARBA" id="ARBA00022840"/>
    </source>
</evidence>
<dbReference type="InterPro" id="IPR027417">
    <property type="entry name" value="P-loop_NTPase"/>
</dbReference>
<dbReference type="InterPro" id="IPR039421">
    <property type="entry name" value="Type_1_exporter"/>
</dbReference>
<feature type="region of interest" description="Disordered" evidence="9">
    <location>
        <begin position="603"/>
        <end position="626"/>
    </location>
</feature>
<dbReference type="SUPFAM" id="SSF90123">
    <property type="entry name" value="ABC transporter transmembrane region"/>
    <property type="match status" value="1"/>
</dbReference>
<feature type="domain" description="ABC transmembrane type-1" evidence="12">
    <location>
        <begin position="41"/>
        <end position="329"/>
    </location>
</feature>
<feature type="transmembrane region" description="Helical" evidence="10">
    <location>
        <begin position="76"/>
        <end position="94"/>
    </location>
</feature>